<evidence type="ECO:0000313" key="6">
    <source>
        <dbReference type="EMBL" id="KAE9218266.1"/>
    </source>
</evidence>
<dbReference type="EMBL" id="QXGB01000924">
    <property type="protein sequence ID" value="KAE9201033.1"/>
    <property type="molecule type" value="Genomic_DNA"/>
</dbReference>
<evidence type="ECO:0000313" key="3">
    <source>
        <dbReference type="EMBL" id="KAE9137219.1"/>
    </source>
</evidence>
<sequence>MNWRRLAAALNCSSNCSRCTCCSLLLQYQSCSRRELQYTPPPQYYISCAI</sequence>
<evidence type="ECO:0000313" key="11">
    <source>
        <dbReference type="Proteomes" id="UP000437068"/>
    </source>
</evidence>
<evidence type="ECO:0000313" key="10">
    <source>
        <dbReference type="Proteomes" id="UP000433483"/>
    </source>
</evidence>
<dbReference type="EMBL" id="QXGF01001000">
    <property type="protein sequence ID" value="KAE8933552.1"/>
    <property type="molecule type" value="Genomic_DNA"/>
</dbReference>
<dbReference type="EMBL" id="QXGC01000908">
    <property type="protein sequence ID" value="KAE9216916.1"/>
    <property type="molecule type" value="Genomic_DNA"/>
</dbReference>
<dbReference type="Proteomes" id="UP000440732">
    <property type="component" value="Unassembled WGS sequence"/>
</dbReference>
<proteinExistence type="predicted"/>
<dbReference type="Proteomes" id="UP000440367">
    <property type="component" value="Unassembled WGS sequence"/>
</dbReference>
<evidence type="ECO:0000313" key="15">
    <source>
        <dbReference type="Proteomes" id="UP000476176"/>
    </source>
</evidence>
<reference evidence="9 10" key="1">
    <citation type="submission" date="2018-08" db="EMBL/GenBank/DDBJ databases">
        <title>Genomic investigation of the strawberry pathogen Phytophthora fragariae indicates pathogenicity is determined by transcriptional variation in three key races.</title>
        <authorList>
            <person name="Adams T.M."/>
            <person name="Armitage A.D."/>
            <person name="Sobczyk M.K."/>
            <person name="Bates H.J."/>
            <person name="Dunwell J.M."/>
            <person name="Nellist C.F."/>
            <person name="Harrison R.J."/>
        </authorList>
    </citation>
    <scope>NUCLEOTIDE SEQUENCE [LARGE SCALE GENOMIC DNA]</scope>
    <source>
        <strain evidence="7 11">A4</strain>
        <strain evidence="6 12">BC-1</strain>
        <strain evidence="5 15">BC-23</strain>
        <strain evidence="4 10">NOV-27</strain>
        <strain evidence="3 13">NOV-5</strain>
        <strain evidence="2 14">NOV-71</strain>
        <strain evidence="8 16">NOV-77</strain>
        <strain evidence="1 9">NOV-9</strain>
    </source>
</reference>
<evidence type="ECO:0000313" key="5">
    <source>
        <dbReference type="EMBL" id="KAE9216916.1"/>
    </source>
</evidence>
<dbReference type="Proteomes" id="UP000433483">
    <property type="component" value="Unassembled WGS sequence"/>
</dbReference>
<organism evidence="1 9">
    <name type="scientific">Phytophthora fragariae</name>
    <dbReference type="NCBI Taxonomy" id="53985"/>
    <lineage>
        <taxon>Eukaryota</taxon>
        <taxon>Sar</taxon>
        <taxon>Stramenopiles</taxon>
        <taxon>Oomycota</taxon>
        <taxon>Peronosporomycetes</taxon>
        <taxon>Peronosporales</taxon>
        <taxon>Peronosporaceae</taxon>
        <taxon>Phytophthora</taxon>
    </lineage>
</organism>
<dbReference type="EMBL" id="QXGE01000911">
    <property type="protein sequence ID" value="KAE9301185.1"/>
    <property type="molecule type" value="Genomic_DNA"/>
</dbReference>
<dbReference type="Proteomes" id="UP000441208">
    <property type="component" value="Unassembled WGS sequence"/>
</dbReference>
<dbReference type="EMBL" id="QXFZ01000946">
    <property type="protein sequence ID" value="KAE9100580.1"/>
    <property type="molecule type" value="Genomic_DNA"/>
</dbReference>
<protein>
    <submittedName>
        <fullName evidence="1">Uncharacterized protein</fullName>
    </submittedName>
</protein>
<gene>
    <name evidence="7" type="ORF">PF001_g14569</name>
    <name evidence="6" type="ORF">PF002_g16564</name>
    <name evidence="5" type="ORF">PF004_g14321</name>
    <name evidence="4" type="ORF">PF005_g15121</name>
    <name evidence="3" type="ORF">PF006_g14234</name>
    <name evidence="2" type="ORF">PF007_g15458</name>
    <name evidence="8" type="ORF">PF008_g14826</name>
    <name evidence="1" type="ORF">PF009_g16436</name>
</gene>
<name>A0A6A3EJ48_9STRA</name>
<dbReference type="Proteomes" id="UP000437068">
    <property type="component" value="Unassembled WGS sequence"/>
</dbReference>
<evidence type="ECO:0000313" key="14">
    <source>
        <dbReference type="Proteomes" id="UP000441208"/>
    </source>
</evidence>
<evidence type="ECO:0000313" key="7">
    <source>
        <dbReference type="EMBL" id="KAE9301185.1"/>
    </source>
</evidence>
<dbReference type="Proteomes" id="UP000486351">
    <property type="component" value="Unassembled WGS sequence"/>
</dbReference>
<evidence type="ECO:0000313" key="12">
    <source>
        <dbReference type="Proteomes" id="UP000440367"/>
    </source>
</evidence>
<evidence type="ECO:0000313" key="1">
    <source>
        <dbReference type="EMBL" id="KAE8933552.1"/>
    </source>
</evidence>
<dbReference type="EMBL" id="QXFY01000935">
    <property type="protein sequence ID" value="KAE9332705.1"/>
    <property type="molecule type" value="Genomic_DNA"/>
</dbReference>
<evidence type="ECO:0000313" key="9">
    <source>
        <dbReference type="Proteomes" id="UP000429523"/>
    </source>
</evidence>
<dbReference type="EMBL" id="QXGA01000883">
    <property type="protein sequence ID" value="KAE9137219.1"/>
    <property type="molecule type" value="Genomic_DNA"/>
</dbReference>
<accession>A0A6A3EJ48</accession>
<dbReference type="EMBL" id="QXGD01000985">
    <property type="protein sequence ID" value="KAE9218266.1"/>
    <property type="molecule type" value="Genomic_DNA"/>
</dbReference>
<evidence type="ECO:0000313" key="4">
    <source>
        <dbReference type="EMBL" id="KAE9201033.1"/>
    </source>
</evidence>
<comment type="caution">
    <text evidence="1">The sequence shown here is derived from an EMBL/GenBank/DDBJ whole genome shotgun (WGS) entry which is preliminary data.</text>
</comment>
<keyword evidence="10" id="KW-1185">Reference proteome</keyword>
<evidence type="ECO:0000313" key="13">
    <source>
        <dbReference type="Proteomes" id="UP000440732"/>
    </source>
</evidence>
<dbReference type="Proteomes" id="UP000429523">
    <property type="component" value="Unassembled WGS sequence"/>
</dbReference>
<evidence type="ECO:0000313" key="8">
    <source>
        <dbReference type="EMBL" id="KAE9332705.1"/>
    </source>
</evidence>
<evidence type="ECO:0000313" key="16">
    <source>
        <dbReference type="Proteomes" id="UP000486351"/>
    </source>
</evidence>
<dbReference type="AlphaFoldDB" id="A0A6A3EJ48"/>
<evidence type="ECO:0000313" key="2">
    <source>
        <dbReference type="EMBL" id="KAE9100580.1"/>
    </source>
</evidence>
<dbReference type="Proteomes" id="UP000476176">
    <property type="component" value="Unassembled WGS sequence"/>
</dbReference>